<organism evidence="3 4">
    <name type="scientific">Rotaria magnacalcarata</name>
    <dbReference type="NCBI Taxonomy" id="392030"/>
    <lineage>
        <taxon>Eukaryota</taxon>
        <taxon>Metazoa</taxon>
        <taxon>Spiralia</taxon>
        <taxon>Gnathifera</taxon>
        <taxon>Rotifera</taxon>
        <taxon>Eurotatoria</taxon>
        <taxon>Bdelloidea</taxon>
        <taxon>Philodinida</taxon>
        <taxon>Philodinidae</taxon>
        <taxon>Rotaria</taxon>
    </lineage>
</organism>
<dbReference type="Gene3D" id="1.20.920.60">
    <property type="match status" value="1"/>
</dbReference>
<proteinExistence type="inferred from homology"/>
<evidence type="ECO:0000256" key="1">
    <source>
        <dbReference type="ARBA" id="ARBA00008887"/>
    </source>
</evidence>
<dbReference type="GO" id="GO:0051959">
    <property type="term" value="F:dynein light intermediate chain binding"/>
    <property type="evidence" value="ECO:0007669"/>
    <property type="project" value="InterPro"/>
</dbReference>
<comment type="similarity">
    <text evidence="1">Belongs to the dynein heavy chain family.</text>
</comment>
<reference evidence="3" key="1">
    <citation type="submission" date="2021-02" db="EMBL/GenBank/DDBJ databases">
        <authorList>
            <person name="Nowell W R."/>
        </authorList>
    </citation>
    <scope>NUCLEOTIDE SEQUENCE</scope>
</reference>
<accession>A0A8S3KA96</accession>
<protein>
    <recommendedName>
        <fullName evidence="2">Dynein heavy chain coiled coil stalk domain-containing protein</fullName>
    </recommendedName>
</protein>
<name>A0A8S3KA96_9BILA</name>
<evidence type="ECO:0000313" key="3">
    <source>
        <dbReference type="EMBL" id="CAF5226710.1"/>
    </source>
</evidence>
<evidence type="ECO:0000313" key="4">
    <source>
        <dbReference type="Proteomes" id="UP000676336"/>
    </source>
</evidence>
<dbReference type="GO" id="GO:0005858">
    <property type="term" value="C:axonemal dynein complex"/>
    <property type="evidence" value="ECO:0007669"/>
    <property type="project" value="TreeGrafter"/>
</dbReference>
<dbReference type="GO" id="GO:0007018">
    <property type="term" value="P:microtubule-based movement"/>
    <property type="evidence" value="ECO:0007669"/>
    <property type="project" value="InterPro"/>
</dbReference>
<dbReference type="PANTHER" id="PTHR46532">
    <property type="entry name" value="MALE FERTILITY FACTOR KL5"/>
    <property type="match status" value="1"/>
</dbReference>
<dbReference type="EMBL" id="CAJOBI010362227">
    <property type="protein sequence ID" value="CAF5226710.1"/>
    <property type="molecule type" value="Genomic_DNA"/>
</dbReference>
<feature type="domain" description="Dynein heavy chain coiled coil stalk" evidence="2">
    <location>
        <begin position="4"/>
        <end position="100"/>
    </location>
</feature>
<gene>
    <name evidence="3" type="ORF">SMN809_LOCUS84918</name>
</gene>
<evidence type="ECO:0000259" key="2">
    <source>
        <dbReference type="Pfam" id="PF12777"/>
    </source>
</evidence>
<dbReference type="Proteomes" id="UP000676336">
    <property type="component" value="Unassembled WGS sequence"/>
</dbReference>
<dbReference type="InterPro" id="IPR026983">
    <property type="entry name" value="DHC"/>
</dbReference>
<dbReference type="PANTHER" id="PTHR46532:SF4">
    <property type="entry name" value="AAA+ ATPASE DOMAIN-CONTAINING PROTEIN"/>
    <property type="match status" value="1"/>
</dbReference>
<feature type="non-terminal residue" evidence="3">
    <location>
        <position position="1"/>
    </location>
</feature>
<dbReference type="AlphaFoldDB" id="A0A8S3KA96"/>
<dbReference type="GO" id="GO:0045505">
    <property type="term" value="F:dynein intermediate chain binding"/>
    <property type="evidence" value="ECO:0007669"/>
    <property type="project" value="InterPro"/>
</dbReference>
<sequence>MQANAELDKATPALIAAEEALKTISSGDISVVRQLKHPPRLIRQIMDCVLILFGRQLNSPTNFDYELQGPSPSWELSIRMMIETNFLQNLQSFPRDRINDEQIELL</sequence>
<dbReference type="InterPro" id="IPR024743">
    <property type="entry name" value="Dynein_HC_stalk"/>
</dbReference>
<comment type="caution">
    <text evidence="3">The sequence shown here is derived from an EMBL/GenBank/DDBJ whole genome shotgun (WGS) entry which is preliminary data.</text>
</comment>
<dbReference type="Pfam" id="PF12777">
    <property type="entry name" value="MT"/>
    <property type="match status" value="1"/>
</dbReference>